<reference evidence="1 2" key="1">
    <citation type="journal article" date="2013" name="Genome Announc.">
        <title>Draft Genome Sequence of Indibacter alkaliphilus Strain LW1T, Isolated from Lonar Lake, a Haloalkaline Lake in the Buldana District of Maharashtra, India.</title>
        <authorList>
            <person name="Singh A."/>
            <person name="Kumar Jangir P."/>
            <person name="Sharma R."/>
            <person name="Singh A."/>
            <person name="Kumar Pinnaka A."/>
            <person name="Shivaji S."/>
        </authorList>
    </citation>
    <scope>NUCLEOTIDE SEQUENCE [LARGE SCALE GENOMIC DNA]</scope>
    <source>
        <strain evidence="2">CCUG 57479 / KCTC 22604 / LW1</strain>
    </source>
</reference>
<dbReference type="EMBL" id="ALWO02000023">
    <property type="protein sequence ID" value="EOZ98681.1"/>
    <property type="molecule type" value="Genomic_DNA"/>
</dbReference>
<sequence length="38" mass="4521">MMTLPWSIRKIQFTPKEELKINISVKPRNFSPGLFLLF</sequence>
<dbReference type="Proteomes" id="UP000006073">
    <property type="component" value="Unassembled WGS sequence"/>
</dbReference>
<gene>
    <name evidence="1" type="ORF">A33Q_1335</name>
</gene>
<dbReference type="AlphaFoldDB" id="S2E2I4"/>
<organism evidence="1 2">
    <name type="scientific">Indibacter alkaliphilus (strain CCUG 57479 / KCTC 22604 / LW1)</name>
    <dbReference type="NCBI Taxonomy" id="1189612"/>
    <lineage>
        <taxon>Bacteria</taxon>
        <taxon>Pseudomonadati</taxon>
        <taxon>Bacteroidota</taxon>
        <taxon>Cytophagia</taxon>
        <taxon>Cytophagales</taxon>
        <taxon>Cyclobacteriaceae</taxon>
    </lineage>
</organism>
<proteinExistence type="predicted"/>
<protein>
    <submittedName>
        <fullName evidence="1">Uncharacterized protein</fullName>
    </submittedName>
</protein>
<evidence type="ECO:0000313" key="1">
    <source>
        <dbReference type="EMBL" id="EOZ98681.1"/>
    </source>
</evidence>
<comment type="caution">
    <text evidence="1">The sequence shown here is derived from an EMBL/GenBank/DDBJ whole genome shotgun (WGS) entry which is preliminary data.</text>
</comment>
<accession>S2E2I4</accession>
<evidence type="ECO:0000313" key="2">
    <source>
        <dbReference type="Proteomes" id="UP000006073"/>
    </source>
</evidence>
<keyword evidence="2" id="KW-1185">Reference proteome</keyword>
<name>S2E2I4_INDAL</name>